<protein>
    <submittedName>
        <fullName evidence="1">CLUMA_CG011818, isoform A</fullName>
    </submittedName>
</protein>
<reference evidence="1 2" key="1">
    <citation type="submission" date="2015-04" db="EMBL/GenBank/DDBJ databases">
        <authorList>
            <person name="Syromyatnikov M.Y."/>
            <person name="Popov V.N."/>
        </authorList>
    </citation>
    <scope>NUCLEOTIDE SEQUENCE [LARGE SCALE GENOMIC DNA]</scope>
</reference>
<name>A0A1J1IDY3_9DIPT</name>
<dbReference type="AlphaFoldDB" id="A0A1J1IDY3"/>
<accession>A0A1J1IDY3</accession>
<gene>
    <name evidence="1" type="ORF">CLUMA_CG011818</name>
</gene>
<proteinExistence type="predicted"/>
<organism evidence="1 2">
    <name type="scientific">Clunio marinus</name>
    <dbReference type="NCBI Taxonomy" id="568069"/>
    <lineage>
        <taxon>Eukaryota</taxon>
        <taxon>Metazoa</taxon>
        <taxon>Ecdysozoa</taxon>
        <taxon>Arthropoda</taxon>
        <taxon>Hexapoda</taxon>
        <taxon>Insecta</taxon>
        <taxon>Pterygota</taxon>
        <taxon>Neoptera</taxon>
        <taxon>Endopterygota</taxon>
        <taxon>Diptera</taxon>
        <taxon>Nematocera</taxon>
        <taxon>Chironomoidea</taxon>
        <taxon>Chironomidae</taxon>
        <taxon>Clunio</taxon>
    </lineage>
</organism>
<sequence length="136" mass="15219">MDLENRFSKASDGVSSRKPLSLAASSYGTFNSSTCSPKSINSISKFDHLRNETFINTKSQQLFIYVRLCLADDLINALFILPSRKITLINMLRSKEKVCKAESIFAMNALNSWNKRIAQVWQISICSELSSSALTT</sequence>
<dbReference type="EMBL" id="CVRI01000047">
    <property type="protein sequence ID" value="CRK98461.1"/>
    <property type="molecule type" value="Genomic_DNA"/>
</dbReference>
<evidence type="ECO:0000313" key="2">
    <source>
        <dbReference type="Proteomes" id="UP000183832"/>
    </source>
</evidence>
<dbReference type="Proteomes" id="UP000183832">
    <property type="component" value="Unassembled WGS sequence"/>
</dbReference>
<keyword evidence="2" id="KW-1185">Reference proteome</keyword>
<evidence type="ECO:0000313" key="1">
    <source>
        <dbReference type="EMBL" id="CRK98461.1"/>
    </source>
</evidence>